<reference evidence="1" key="1">
    <citation type="submission" date="2014-11" db="EMBL/GenBank/DDBJ databases">
        <authorList>
            <person name="Amaro Gonzalez C."/>
        </authorList>
    </citation>
    <scope>NUCLEOTIDE SEQUENCE</scope>
</reference>
<sequence length="46" mass="4990">MNATALTVNAAFTQKTTVMLKLLQLHTSRNLNLPSDSVRETEGESG</sequence>
<organism evidence="1">
    <name type="scientific">Anguilla anguilla</name>
    <name type="common">European freshwater eel</name>
    <name type="synonym">Muraena anguilla</name>
    <dbReference type="NCBI Taxonomy" id="7936"/>
    <lineage>
        <taxon>Eukaryota</taxon>
        <taxon>Metazoa</taxon>
        <taxon>Chordata</taxon>
        <taxon>Craniata</taxon>
        <taxon>Vertebrata</taxon>
        <taxon>Euteleostomi</taxon>
        <taxon>Actinopterygii</taxon>
        <taxon>Neopterygii</taxon>
        <taxon>Teleostei</taxon>
        <taxon>Anguilliformes</taxon>
        <taxon>Anguillidae</taxon>
        <taxon>Anguilla</taxon>
    </lineage>
</organism>
<reference evidence="1" key="2">
    <citation type="journal article" date="2015" name="Fish Shellfish Immunol.">
        <title>Early steps in the European eel (Anguilla anguilla)-Vibrio vulnificus interaction in the gills: Role of the RtxA13 toxin.</title>
        <authorList>
            <person name="Callol A."/>
            <person name="Pajuelo D."/>
            <person name="Ebbesson L."/>
            <person name="Teles M."/>
            <person name="MacKenzie S."/>
            <person name="Amaro C."/>
        </authorList>
    </citation>
    <scope>NUCLEOTIDE SEQUENCE</scope>
</reference>
<accession>A0A0E9XKN3</accession>
<proteinExistence type="predicted"/>
<evidence type="ECO:0000313" key="1">
    <source>
        <dbReference type="EMBL" id="JAI02239.1"/>
    </source>
</evidence>
<dbReference type="AlphaFoldDB" id="A0A0E9XKN3"/>
<protein>
    <submittedName>
        <fullName evidence="1">Uncharacterized protein</fullName>
    </submittedName>
</protein>
<dbReference type="EMBL" id="GBXM01006339">
    <property type="protein sequence ID" value="JAI02239.1"/>
    <property type="molecule type" value="Transcribed_RNA"/>
</dbReference>
<name>A0A0E9XKN3_ANGAN</name>